<dbReference type="GeneID" id="35606315"/>
<sequence>MAKNKTKVATQEPLVLDGRHLEGGGQLIRIAICLSALTSKPIQIENVRGNRAGGGGLKAQHLACVNWLAKASNANISGAEKGSKTLLFSPGKLEGVVSPAFTECASKDGSHIYQTSLDIGTAGSTGLALQAVLPFILFSNLPSHVPIHLRISGGTNVSGSPSFEYIKHVLLPTLHRIGFPDIKASLGKRGWSQGGSSIGNFTLEIPPRRTRTLSSFKYRPDHTMSYNPCQPSHLRAVIIAPTTCHDHFRSTLLPAIQQNFSTDFTATSSNLSITCEGSLHAKRFYFILVATVSSNGASSTLQEYTLARDWLYDKKISSLDRTASEMVKRVTAELADEGRSGTFVDEHMRDQLVIFQALASGKSEVYPGRNMEVADGPLREPSLHARTAEWVAKMVLGVKFDSEGSCEGVGFGEGQDVATLAKGLDQLQL</sequence>
<name>A0A2D3V809_9PEZI</name>
<dbReference type="GO" id="GO:0006396">
    <property type="term" value="P:RNA processing"/>
    <property type="evidence" value="ECO:0007669"/>
    <property type="project" value="InterPro"/>
</dbReference>
<dbReference type="GO" id="GO:0005634">
    <property type="term" value="C:nucleus"/>
    <property type="evidence" value="ECO:0007669"/>
    <property type="project" value="TreeGrafter"/>
</dbReference>
<accession>A0A2D3V809</accession>
<dbReference type="InterPro" id="IPR000228">
    <property type="entry name" value="RNA3'_term_phos_cyc"/>
</dbReference>
<dbReference type="Gene3D" id="3.65.10.20">
    <property type="entry name" value="RNA 3'-terminal phosphate cyclase domain"/>
    <property type="match status" value="2"/>
</dbReference>
<dbReference type="STRING" id="112498.A0A2D3V809"/>
<proteinExistence type="predicted"/>
<dbReference type="GO" id="GO:0003963">
    <property type="term" value="F:RNA-3'-phosphate cyclase activity"/>
    <property type="evidence" value="ECO:0007669"/>
    <property type="project" value="TreeGrafter"/>
</dbReference>
<feature type="domain" description="RNA 3'-terminal phosphate cyclase" evidence="1">
    <location>
        <begin position="21"/>
        <end position="401"/>
    </location>
</feature>
<organism evidence="2 3">
    <name type="scientific">Ramularia collo-cygni</name>
    <dbReference type="NCBI Taxonomy" id="112498"/>
    <lineage>
        <taxon>Eukaryota</taxon>
        <taxon>Fungi</taxon>
        <taxon>Dikarya</taxon>
        <taxon>Ascomycota</taxon>
        <taxon>Pezizomycotina</taxon>
        <taxon>Dothideomycetes</taxon>
        <taxon>Dothideomycetidae</taxon>
        <taxon>Mycosphaerellales</taxon>
        <taxon>Mycosphaerellaceae</taxon>
        <taxon>Ramularia</taxon>
    </lineage>
</organism>
<dbReference type="EMBL" id="FJUY01000029">
    <property type="protein sequence ID" value="CZT25621.1"/>
    <property type="molecule type" value="Genomic_DNA"/>
</dbReference>
<dbReference type="AlphaFoldDB" id="A0A2D3V809"/>
<dbReference type="RefSeq" id="XP_023632279.1">
    <property type="nucleotide sequence ID" value="XM_023776511.1"/>
</dbReference>
<reference evidence="2 3" key="1">
    <citation type="submission" date="2016-03" db="EMBL/GenBank/DDBJ databases">
        <authorList>
            <person name="Ploux O."/>
        </authorList>
    </citation>
    <scope>NUCLEOTIDE SEQUENCE [LARGE SCALE GENOMIC DNA]</scope>
    <source>
        <strain evidence="2 3">URUG2</strain>
    </source>
</reference>
<dbReference type="Proteomes" id="UP000225277">
    <property type="component" value="Unassembled WGS sequence"/>
</dbReference>
<evidence type="ECO:0000259" key="1">
    <source>
        <dbReference type="Pfam" id="PF01137"/>
    </source>
</evidence>
<keyword evidence="3" id="KW-1185">Reference proteome</keyword>
<dbReference type="SUPFAM" id="SSF55205">
    <property type="entry name" value="EPT/RTPC-like"/>
    <property type="match status" value="1"/>
</dbReference>
<protein>
    <recommendedName>
        <fullName evidence="1">RNA 3'-terminal phosphate cyclase domain-containing protein</fullName>
    </recommendedName>
</protein>
<dbReference type="InterPro" id="IPR037136">
    <property type="entry name" value="RNA3'_phos_cyclase_dom_sf"/>
</dbReference>
<dbReference type="Pfam" id="PF01137">
    <property type="entry name" value="RTC"/>
    <property type="match status" value="1"/>
</dbReference>
<evidence type="ECO:0000313" key="2">
    <source>
        <dbReference type="EMBL" id="CZT25621.1"/>
    </source>
</evidence>
<gene>
    <name evidence="2" type="ORF">RCC_11289</name>
</gene>
<dbReference type="InterPro" id="IPR013792">
    <property type="entry name" value="RNA3'P_cycl/enolpyr_Trfase_a/b"/>
</dbReference>
<dbReference type="OrthoDB" id="25029at2759"/>
<dbReference type="PANTHER" id="PTHR11096:SF0">
    <property type="entry name" value="RNA 3'-TERMINAL PHOSPHATE CYCLASE"/>
    <property type="match status" value="1"/>
</dbReference>
<evidence type="ECO:0000313" key="3">
    <source>
        <dbReference type="Proteomes" id="UP000225277"/>
    </source>
</evidence>
<dbReference type="InterPro" id="IPR023797">
    <property type="entry name" value="RNA3'_phos_cyclase_dom"/>
</dbReference>
<dbReference type="PANTHER" id="PTHR11096">
    <property type="entry name" value="RNA 3' TERMINAL PHOSPHATE CYCLASE"/>
    <property type="match status" value="1"/>
</dbReference>